<feature type="active site" evidence="14">
    <location>
        <position position="94"/>
    </location>
</feature>
<evidence type="ECO:0000313" key="17">
    <source>
        <dbReference type="Proteomes" id="UP000586704"/>
    </source>
</evidence>
<keyword evidence="6" id="KW-0964">Secreted</keyword>
<dbReference type="InterPro" id="IPR008258">
    <property type="entry name" value="Transglycosylase_SLT_dom_1"/>
</dbReference>
<dbReference type="InterPro" id="IPR023346">
    <property type="entry name" value="Lysozyme-like_dom_sf"/>
</dbReference>
<dbReference type="InterPro" id="IPR002152">
    <property type="entry name" value="Glyco_hydro_23"/>
</dbReference>
<dbReference type="GO" id="GO:0003796">
    <property type="term" value="F:lysozyme activity"/>
    <property type="evidence" value="ECO:0007669"/>
    <property type="project" value="UniProtKB-EC"/>
</dbReference>
<dbReference type="PANTHER" id="PTHR31698">
    <property type="entry name" value="LYSOZYME G FAMILY MEMBER"/>
    <property type="match status" value="1"/>
</dbReference>
<evidence type="ECO:0000256" key="3">
    <source>
        <dbReference type="ARBA" id="ARBA00008902"/>
    </source>
</evidence>
<keyword evidence="7" id="KW-0929">Antimicrobial</keyword>
<keyword evidence="17" id="KW-1185">Reference proteome</keyword>
<evidence type="ECO:0000256" key="10">
    <source>
        <dbReference type="ARBA" id="ARBA00023157"/>
    </source>
</evidence>
<dbReference type="Proteomes" id="UP000586704">
    <property type="component" value="Unassembled WGS sequence"/>
</dbReference>
<keyword evidence="8" id="KW-0081">Bacteriolytic enzyme</keyword>
<gene>
    <name evidence="16" type="primary">Lyg_0</name>
    <name evidence="16" type="ORF">CEYCYA_R03689</name>
</gene>
<keyword evidence="10" id="KW-1015">Disulfide bond</keyword>
<dbReference type="FunFam" id="1.10.530.10:FF:000026">
    <property type="entry name" value="Lysozyme g"/>
    <property type="match status" value="1"/>
</dbReference>
<accession>A0A7L4NMP8</accession>
<keyword evidence="11" id="KW-0326">Glycosidase</keyword>
<keyword evidence="9" id="KW-0378">Hydrolase</keyword>
<name>A0A7L4NMP8_9AVES</name>
<dbReference type="Gene3D" id="1.10.530.10">
    <property type="match status" value="1"/>
</dbReference>
<dbReference type="Pfam" id="PF01464">
    <property type="entry name" value="SLT"/>
    <property type="match status" value="1"/>
</dbReference>
<evidence type="ECO:0000256" key="8">
    <source>
        <dbReference type="ARBA" id="ARBA00022638"/>
    </source>
</evidence>
<proteinExistence type="inferred from homology"/>
<dbReference type="PIRSF" id="PIRSF001065">
    <property type="entry name" value="Lysozyme_g"/>
    <property type="match status" value="1"/>
</dbReference>
<comment type="subcellular location">
    <subcellularLocation>
        <location evidence="2">Secreted</location>
    </subcellularLocation>
</comment>
<dbReference type="PANTHER" id="PTHR31698:SF8">
    <property type="entry name" value="LYSOZYME G-RELATED"/>
    <property type="match status" value="1"/>
</dbReference>
<dbReference type="EC" id="3.2.1.17" evidence="4"/>
<evidence type="ECO:0000256" key="7">
    <source>
        <dbReference type="ARBA" id="ARBA00022529"/>
    </source>
</evidence>
<dbReference type="EMBL" id="VYZU01090525">
    <property type="protein sequence ID" value="NXY91403.1"/>
    <property type="molecule type" value="Genomic_DNA"/>
</dbReference>
<comment type="similarity">
    <text evidence="3">Belongs to the glycosyl hydrolase 23 family.</text>
</comment>
<evidence type="ECO:0000256" key="9">
    <source>
        <dbReference type="ARBA" id="ARBA00022801"/>
    </source>
</evidence>
<evidence type="ECO:0000256" key="14">
    <source>
        <dbReference type="PIRSR" id="PIRSR001065-1"/>
    </source>
</evidence>
<dbReference type="PRINTS" id="PR00749">
    <property type="entry name" value="LYSOZYMEG"/>
</dbReference>
<feature type="active site" evidence="14">
    <location>
        <position position="81"/>
    </location>
</feature>
<evidence type="ECO:0000256" key="12">
    <source>
        <dbReference type="ARBA" id="ARBA00031262"/>
    </source>
</evidence>
<evidence type="ECO:0000256" key="11">
    <source>
        <dbReference type="ARBA" id="ARBA00023295"/>
    </source>
</evidence>
<evidence type="ECO:0000256" key="13">
    <source>
        <dbReference type="ARBA" id="ARBA00083867"/>
    </source>
</evidence>
<sequence>CLAVLLLGPWNKYGNIMNIGTTGASAATASPEGLNYAGVAASAKIAERDLRNMEKYRSTIVEVGHEKGVDPALIAGIISRESHAGTVLQNGWGDHGNAFGLMQVDKRYHNAVGSWDSKEHIAQGAEILKGMFDEMQKQHPTWTKEQQLKGEISAYNAGPRNVQTYEGMDIGTTHNDYANDVVARAQFFKNNNY</sequence>
<feature type="non-terminal residue" evidence="16">
    <location>
        <position position="193"/>
    </location>
</feature>
<evidence type="ECO:0000256" key="5">
    <source>
        <dbReference type="ARBA" id="ARBA00016485"/>
    </source>
</evidence>
<feature type="domain" description="Transglycosylase SLT" evidence="15">
    <location>
        <begin position="63"/>
        <end position="167"/>
    </location>
</feature>
<dbReference type="GO" id="GO:0031640">
    <property type="term" value="P:killing of cells of another organism"/>
    <property type="evidence" value="ECO:0007669"/>
    <property type="project" value="UniProtKB-KW"/>
</dbReference>
<dbReference type="SUPFAM" id="SSF53955">
    <property type="entry name" value="Lysozyme-like"/>
    <property type="match status" value="1"/>
</dbReference>
<evidence type="ECO:0000313" key="16">
    <source>
        <dbReference type="EMBL" id="NXY91403.1"/>
    </source>
</evidence>
<comment type="caution">
    <text evidence="16">The sequence shown here is derived from an EMBL/GenBank/DDBJ whole genome shotgun (WGS) entry which is preliminary data.</text>
</comment>
<dbReference type="CDD" id="cd01021">
    <property type="entry name" value="GEWL"/>
    <property type="match status" value="1"/>
</dbReference>
<evidence type="ECO:0000256" key="6">
    <source>
        <dbReference type="ARBA" id="ARBA00022525"/>
    </source>
</evidence>
<evidence type="ECO:0000256" key="4">
    <source>
        <dbReference type="ARBA" id="ARBA00012732"/>
    </source>
</evidence>
<feature type="non-terminal residue" evidence="16">
    <location>
        <position position="1"/>
    </location>
</feature>
<evidence type="ECO:0000256" key="1">
    <source>
        <dbReference type="ARBA" id="ARBA00000632"/>
    </source>
</evidence>
<organism evidence="16 17">
    <name type="scientific">Ceyx cyanopectus</name>
    <name type="common">Indigo-banded kingfisher</name>
    <dbReference type="NCBI Taxonomy" id="390723"/>
    <lineage>
        <taxon>Eukaryota</taxon>
        <taxon>Metazoa</taxon>
        <taxon>Chordata</taxon>
        <taxon>Craniata</taxon>
        <taxon>Vertebrata</taxon>
        <taxon>Euteleostomi</taxon>
        <taxon>Archelosauria</taxon>
        <taxon>Archosauria</taxon>
        <taxon>Dinosauria</taxon>
        <taxon>Saurischia</taxon>
        <taxon>Theropoda</taxon>
        <taxon>Coelurosauria</taxon>
        <taxon>Aves</taxon>
        <taxon>Neognathae</taxon>
        <taxon>Neoaves</taxon>
        <taxon>Telluraves</taxon>
        <taxon>Coraciimorphae</taxon>
        <taxon>Coraciiformes</taxon>
        <taxon>Alcedinidae</taxon>
        <taxon>Ceyx</taxon>
    </lineage>
</organism>
<evidence type="ECO:0000259" key="15">
    <source>
        <dbReference type="Pfam" id="PF01464"/>
    </source>
</evidence>
<dbReference type="GO" id="GO:0050830">
    <property type="term" value="P:defense response to Gram-positive bacterium"/>
    <property type="evidence" value="ECO:0007669"/>
    <property type="project" value="TreeGrafter"/>
</dbReference>
<dbReference type="GO" id="GO:0009253">
    <property type="term" value="P:peptidoglycan catabolic process"/>
    <property type="evidence" value="ECO:0007669"/>
    <property type="project" value="InterPro"/>
</dbReference>
<evidence type="ECO:0000256" key="2">
    <source>
        <dbReference type="ARBA" id="ARBA00004613"/>
    </source>
</evidence>
<reference evidence="16 17" key="1">
    <citation type="submission" date="2020-02" db="EMBL/GenBank/DDBJ databases">
        <title>Bird 10,000 Genomes (B10K) Project - Family phase.</title>
        <authorList>
            <person name="Zhang G."/>
        </authorList>
    </citation>
    <scope>NUCLEOTIDE SEQUENCE [LARGE SCALE GENOMIC DNA]</scope>
    <source>
        <strain evidence="16">B10K-DU-013-51</strain>
        <tissue evidence="16">Mixed tissue sample</tissue>
    </source>
</reference>
<dbReference type="OrthoDB" id="10021790at2759"/>
<protein>
    <recommendedName>
        <fullName evidence="5">Lysozyme g</fullName>
        <ecNumber evidence="4">3.2.1.17</ecNumber>
    </recommendedName>
    <alternativeName>
        <fullName evidence="12">1,4-beta-N-acetylmuramidase</fullName>
    </alternativeName>
    <alternativeName>
        <fullName evidence="13">Goose-type lysozyme</fullName>
    </alternativeName>
</protein>
<dbReference type="GO" id="GO:0005576">
    <property type="term" value="C:extracellular region"/>
    <property type="evidence" value="ECO:0007669"/>
    <property type="project" value="UniProtKB-SubCell"/>
</dbReference>
<dbReference type="AlphaFoldDB" id="A0A7L4NMP8"/>
<comment type="catalytic activity">
    <reaction evidence="1">
        <text>Hydrolysis of (1-&gt;4)-beta-linkages between N-acetylmuramic acid and N-acetyl-D-glucosamine residues in a peptidoglycan and between N-acetyl-D-glucosamine residues in chitodextrins.</text>
        <dbReference type="EC" id="3.2.1.17"/>
    </reaction>
</comment>